<dbReference type="GO" id="GO:0005634">
    <property type="term" value="C:nucleus"/>
    <property type="evidence" value="ECO:0007669"/>
    <property type="project" value="UniProtKB-SubCell"/>
</dbReference>
<dbReference type="EMBL" id="MU006093">
    <property type="protein sequence ID" value="KAF2840359.1"/>
    <property type="molecule type" value="Genomic_DNA"/>
</dbReference>
<dbReference type="OrthoDB" id="5559898at2759"/>
<feature type="region of interest" description="Disordered" evidence="6">
    <location>
        <begin position="904"/>
        <end position="923"/>
    </location>
</feature>
<dbReference type="GO" id="GO:0034657">
    <property type="term" value="C:GID complex"/>
    <property type="evidence" value="ECO:0007669"/>
    <property type="project" value="TreeGrafter"/>
</dbReference>
<proteinExistence type="predicted"/>
<evidence type="ECO:0000313" key="7">
    <source>
        <dbReference type="EMBL" id="KAF2840359.1"/>
    </source>
</evidence>
<evidence type="ECO:0000256" key="1">
    <source>
        <dbReference type="ARBA" id="ARBA00004123"/>
    </source>
</evidence>
<dbReference type="InterPro" id="IPR000225">
    <property type="entry name" value="Armadillo"/>
</dbReference>
<name>A0A9P4VU87_9PEZI</name>
<dbReference type="SUPFAM" id="SSF48371">
    <property type="entry name" value="ARM repeat"/>
    <property type="match status" value="3"/>
</dbReference>
<dbReference type="PANTHER" id="PTHR15651">
    <property type="entry name" value="ARMADILLO REPEAT-CONTAINING PROTEIN 8"/>
    <property type="match status" value="1"/>
</dbReference>
<keyword evidence="3" id="KW-0963">Cytoplasm</keyword>
<dbReference type="InterPro" id="IPR038739">
    <property type="entry name" value="ARMC8/Vid28"/>
</dbReference>
<dbReference type="Proteomes" id="UP000799429">
    <property type="component" value="Unassembled WGS sequence"/>
</dbReference>
<protein>
    <submittedName>
        <fullName evidence="7">ARM repeat-containing protein</fullName>
    </submittedName>
</protein>
<dbReference type="InterPro" id="IPR011989">
    <property type="entry name" value="ARM-like"/>
</dbReference>
<dbReference type="InterPro" id="IPR016024">
    <property type="entry name" value="ARM-type_fold"/>
</dbReference>
<reference evidence="7" key="1">
    <citation type="journal article" date="2020" name="Stud. Mycol.">
        <title>101 Dothideomycetes genomes: a test case for predicting lifestyles and emergence of pathogens.</title>
        <authorList>
            <person name="Haridas S."/>
            <person name="Albert R."/>
            <person name="Binder M."/>
            <person name="Bloem J."/>
            <person name="Labutti K."/>
            <person name="Salamov A."/>
            <person name="Andreopoulos B."/>
            <person name="Baker S."/>
            <person name="Barry K."/>
            <person name="Bills G."/>
            <person name="Bluhm B."/>
            <person name="Cannon C."/>
            <person name="Castanera R."/>
            <person name="Culley D."/>
            <person name="Daum C."/>
            <person name="Ezra D."/>
            <person name="Gonzalez J."/>
            <person name="Henrissat B."/>
            <person name="Kuo A."/>
            <person name="Liang C."/>
            <person name="Lipzen A."/>
            <person name="Lutzoni F."/>
            <person name="Magnuson J."/>
            <person name="Mondo S."/>
            <person name="Nolan M."/>
            <person name="Ohm R."/>
            <person name="Pangilinan J."/>
            <person name="Park H.-J."/>
            <person name="Ramirez L."/>
            <person name="Alfaro M."/>
            <person name="Sun H."/>
            <person name="Tritt A."/>
            <person name="Yoshinaga Y."/>
            <person name="Zwiers L.-H."/>
            <person name="Turgeon B."/>
            <person name="Goodwin S."/>
            <person name="Spatafora J."/>
            <person name="Crous P."/>
            <person name="Grigoriev I."/>
        </authorList>
    </citation>
    <scope>NUCLEOTIDE SEQUENCE</scope>
    <source>
        <strain evidence="7">CBS 101060</strain>
    </source>
</reference>
<evidence type="ECO:0000256" key="2">
    <source>
        <dbReference type="ARBA" id="ARBA00004496"/>
    </source>
</evidence>
<evidence type="ECO:0000256" key="6">
    <source>
        <dbReference type="SAM" id="MobiDB-lite"/>
    </source>
</evidence>
<evidence type="ECO:0000256" key="5">
    <source>
        <dbReference type="ARBA" id="ARBA00023242"/>
    </source>
</evidence>
<dbReference type="Gene3D" id="1.25.10.10">
    <property type="entry name" value="Leucine-rich Repeat Variant"/>
    <property type="match status" value="3"/>
</dbReference>
<organism evidence="7 8">
    <name type="scientific">Patellaria atrata CBS 101060</name>
    <dbReference type="NCBI Taxonomy" id="1346257"/>
    <lineage>
        <taxon>Eukaryota</taxon>
        <taxon>Fungi</taxon>
        <taxon>Dikarya</taxon>
        <taxon>Ascomycota</taxon>
        <taxon>Pezizomycotina</taxon>
        <taxon>Dothideomycetes</taxon>
        <taxon>Dothideomycetes incertae sedis</taxon>
        <taxon>Patellariales</taxon>
        <taxon>Patellariaceae</taxon>
        <taxon>Patellaria</taxon>
    </lineage>
</organism>
<comment type="subcellular location">
    <subcellularLocation>
        <location evidence="2">Cytoplasm</location>
    </subcellularLocation>
    <subcellularLocation>
        <location evidence="1">Nucleus</location>
    </subcellularLocation>
</comment>
<dbReference type="PANTHER" id="PTHR15651:SF7">
    <property type="entry name" value="ARMADILLO REPEAT-CONTAINING PROTEIN 8"/>
    <property type="match status" value="1"/>
</dbReference>
<keyword evidence="8" id="KW-1185">Reference proteome</keyword>
<evidence type="ECO:0000313" key="8">
    <source>
        <dbReference type="Proteomes" id="UP000799429"/>
    </source>
</evidence>
<keyword evidence="4" id="KW-0677">Repeat</keyword>
<keyword evidence="5" id="KW-0539">Nucleus</keyword>
<dbReference type="SMART" id="SM00185">
    <property type="entry name" value="ARM"/>
    <property type="match status" value="4"/>
</dbReference>
<comment type="caution">
    <text evidence="7">The sequence shown here is derived from an EMBL/GenBank/DDBJ whole genome shotgun (WGS) entry which is preliminary data.</text>
</comment>
<accession>A0A9P4VU87</accession>
<evidence type="ECO:0000256" key="4">
    <source>
        <dbReference type="ARBA" id="ARBA00022737"/>
    </source>
</evidence>
<gene>
    <name evidence="7" type="ORF">M501DRAFT_932287</name>
</gene>
<dbReference type="GO" id="GO:0043161">
    <property type="term" value="P:proteasome-mediated ubiquitin-dependent protein catabolic process"/>
    <property type="evidence" value="ECO:0007669"/>
    <property type="project" value="TreeGrafter"/>
</dbReference>
<dbReference type="AlphaFoldDB" id="A0A9P4VU87"/>
<dbReference type="GO" id="GO:0005737">
    <property type="term" value="C:cytoplasm"/>
    <property type="evidence" value="ECO:0007669"/>
    <property type="project" value="UniProtKB-SubCell"/>
</dbReference>
<sequence>MARPSALPALEELNNASSTSAQVAALRRLKNEIIGHDQRKELVIRQGIVRQLACILGASSKASGKKKSRDLDGAVPGSEDDLAWTEEDEMRLQATFIVGSLASGGPAFVAPLLAGGLLPPLLSTLSPIKTPPRLINVTLSVLNVIADTISLEDPRYINSNSSASTVLPDNLFIKSILDYMAEILAQRTSNSTTDQQIGLLTQLIPKICLEEYHRVALAKAGIIELLASRLAAIKVSLSLGTTNSFTSSIASLPPVLPKSYLSDIMESIGSIIQDSDYRTARFFYSPAIVAIFPTSRSGGGLDNYSAYAENRLQPSAQMDSSAMDRLLPHLQSNHNKSESNFSKAFPALGSFVAGGDVSRLSSYSDTTVLPSPRSSSVDQLDNPLLMWLMWIARTSQGIERLTATRLLTLLIRLERTSFEDWLGTSSKARDRSLAFLIVPLVVRIIEDSLSTNPNSLIQPEQRLHAQRTKERAPHVLADLIEVNTSLQKAAHDAHVIPKLCSLLKKSFDPVPNAHKPIWTPDPSSFTSNYVNDPSAKLGLPSVAPDVVHALKCRASALLGLSAMAYKEDSYRKTIIENGAVACITDSLISYPEGRHVDEGSPISNGVKDGNPHTVLVAACFAARAMSRSVSILRTSLIDYGVARPIFTLIKKREMGVKLAATDVLCNLLLNFSPMREVRRINPSNKSVEILNTNEALQDIIEAGALITLCEHAHSANSELRFLSMWALKHLVQSAPNDIKIRCLEELGPGWLINTMTGDPRAQVSTPIGMGTANAAGEQVDLLNAIDDPAMDIDDNSADTDVDDDDIMSDTVGSLHMAQRRPSRQAISAQNSARLKAIKEQEQNLLLRSQRDDVRIQEQALHYVRNLVTDPGSGSNEMIDHILNTLGTARFFDVLASKLKVKASPAAHQTPHGKRPTLTTTSTSAYSDQTKSLLNQTHQHICPPEIIEATLFILVHIAAGTPKHRSLLLSQTSLLTSLIPLYSHSSPRIRVACVWLVCNLTWIDDDDDRPSARDRAQELKQLGVIDAVKSCVDDQELDVRERAKTAVEQVNKLLAGDNRSMSGGIMGGHGLLPPLHGGWER</sequence>
<evidence type="ECO:0000256" key="3">
    <source>
        <dbReference type="ARBA" id="ARBA00022490"/>
    </source>
</evidence>